<dbReference type="EMBL" id="JAHWZX010000001">
    <property type="protein sequence ID" value="MBW4329298.1"/>
    <property type="molecule type" value="Genomic_DNA"/>
</dbReference>
<protein>
    <recommendedName>
        <fullName evidence="3">Secreted protein</fullName>
    </recommendedName>
</protein>
<accession>A0ABS6XGE6</accession>
<evidence type="ECO:0000313" key="2">
    <source>
        <dbReference type="Proteomes" id="UP001197214"/>
    </source>
</evidence>
<name>A0ABS6XGE6_9SPHN</name>
<reference evidence="1 2" key="1">
    <citation type="submission" date="2021-07" db="EMBL/GenBank/DDBJ databases">
        <title>Stakelama flava sp. nov., a novel endophytic bacterium isolated from branch of Kandelia candel.</title>
        <authorList>
            <person name="Tuo L."/>
        </authorList>
    </citation>
    <scope>NUCLEOTIDE SEQUENCE [LARGE SCALE GENOMIC DNA]</scope>
    <source>
        <strain evidence="1 2">CBK3Z-3</strain>
    </source>
</reference>
<sequence>MAVALPGHAMAQEKSEPPHTIRSITLYGDEKCPQPKDKDEIVVCSNMGDSPYRIPKQLRGTPPDVPHQSWANRAAMTEEAGRHNIPNSCSAVGTDGQTGCTAQMLSEWRAARKEIEDSENAGR</sequence>
<evidence type="ECO:0000313" key="1">
    <source>
        <dbReference type="EMBL" id="MBW4329298.1"/>
    </source>
</evidence>
<evidence type="ECO:0008006" key="3">
    <source>
        <dbReference type="Google" id="ProtNLM"/>
    </source>
</evidence>
<gene>
    <name evidence="1" type="ORF">KY084_00200</name>
</gene>
<comment type="caution">
    <text evidence="1">The sequence shown here is derived from an EMBL/GenBank/DDBJ whole genome shotgun (WGS) entry which is preliminary data.</text>
</comment>
<proteinExistence type="predicted"/>
<organism evidence="1 2">
    <name type="scientific">Stakelama flava</name>
    <dbReference type="NCBI Taxonomy" id="2860338"/>
    <lineage>
        <taxon>Bacteria</taxon>
        <taxon>Pseudomonadati</taxon>
        <taxon>Pseudomonadota</taxon>
        <taxon>Alphaproteobacteria</taxon>
        <taxon>Sphingomonadales</taxon>
        <taxon>Sphingomonadaceae</taxon>
        <taxon>Stakelama</taxon>
    </lineage>
</organism>
<keyword evidence="2" id="KW-1185">Reference proteome</keyword>
<dbReference type="Proteomes" id="UP001197214">
    <property type="component" value="Unassembled WGS sequence"/>
</dbReference>